<proteinExistence type="predicted"/>
<dbReference type="AlphaFoldDB" id="Q5JK09"/>
<dbReference type="Proteomes" id="UP000817658">
    <property type="component" value="Chromosome 1"/>
</dbReference>
<protein>
    <submittedName>
        <fullName evidence="1">Uncharacterized protein</fullName>
    </submittedName>
</protein>
<accession>Q5JK09</accession>
<evidence type="ECO:0000313" key="1">
    <source>
        <dbReference type="EMBL" id="BAD88192.1"/>
    </source>
</evidence>
<dbReference type="EMBL" id="AP004332">
    <property type="protein sequence ID" value="BAD88192.1"/>
    <property type="molecule type" value="Genomic_DNA"/>
</dbReference>
<gene>
    <name evidence="1" type="primary">OSJNBa0093F16.17</name>
</gene>
<sequence length="92" mass="9691">MVGAMHGGQMYAGVAEANASGARREGRWGEEDSSSRVLGLFGLRLQADLQALRCSCCAGICSCSHANANAMHTVAINEQISCTRKTEQSIST</sequence>
<name>Q5JK09_ORYSJ</name>
<reference evidence="1" key="1">
    <citation type="journal article" date="2002" name="Nature">
        <title>The genome sequence and structure of rice chromosome 1.</title>
        <authorList>
            <person name="Sasaki T."/>
            <person name="Matsumoto T."/>
            <person name="Yamamoto K."/>
            <person name="Sakata K."/>
            <person name="Baba T."/>
            <person name="Katayose Y."/>
            <person name="Wu J."/>
            <person name="Niimura Y."/>
            <person name="Cheng Z."/>
            <person name="Nagamura Y."/>
            <person name="Antonio B.A."/>
            <person name="Kanamori H."/>
            <person name="Hosokawa S."/>
            <person name="Masukawa M."/>
            <person name="Arikawa K."/>
            <person name="Chiden Y."/>
            <person name="Hayashi M."/>
            <person name="Okamoto M."/>
            <person name="Ando T."/>
            <person name="Aoki H."/>
            <person name="Arita K."/>
            <person name="Hamada M."/>
            <person name="Harada C."/>
            <person name="Hijishita S."/>
            <person name="Honda M."/>
            <person name="Ichikawa Y."/>
            <person name="Idonuma A."/>
            <person name="Iijima M."/>
            <person name="Ikeda M."/>
            <person name="Ikeno M."/>
            <person name="Itoh S."/>
            <person name="Itoh T."/>
            <person name="Itoh Y."/>
            <person name="Itoh Y."/>
            <person name="Iwabuchi A."/>
            <person name="Kamiya K."/>
            <person name="Karasawa W."/>
            <person name="Katagiri S."/>
            <person name="Kikuta A."/>
            <person name="Kobayashi N."/>
            <person name="Kono I."/>
            <person name="Machita K."/>
            <person name="Maehara T."/>
            <person name="Mizuno H."/>
            <person name="Mizubayashi T."/>
            <person name="Mukai Y."/>
            <person name="Nagasaki H."/>
            <person name="Nakashima M."/>
            <person name="Nakama Y."/>
            <person name="Nakamichi Y."/>
            <person name="Nakamura M."/>
            <person name="Namiki N."/>
            <person name="Negishi M."/>
            <person name="Ohta I."/>
            <person name="Ono N."/>
            <person name="Saji S."/>
            <person name="Sakai K."/>
            <person name="Shibata M."/>
            <person name="Shimokawa T."/>
            <person name="Shomura A."/>
            <person name="Song J."/>
            <person name="Takazaki Y."/>
            <person name="Terasawa K."/>
            <person name="Tsuji K."/>
            <person name="Waki K."/>
            <person name="Yamagata H."/>
            <person name="Yamane H."/>
            <person name="Yoshiki S."/>
            <person name="Yoshihara R."/>
            <person name="Yukawa K."/>
            <person name="Zhong H."/>
            <person name="Iwama H."/>
            <person name="Endo T."/>
            <person name="Ito H."/>
            <person name="Hahn J.H."/>
            <person name="Kim H.I."/>
            <person name="Eun M.Y."/>
            <person name="Yano M."/>
            <person name="Jiang J."/>
            <person name="Gojobori T."/>
        </authorList>
    </citation>
    <scope>NUCLEOTIDE SEQUENCE [LARGE SCALE GENOMIC DNA]</scope>
</reference>
<organism evidence="1">
    <name type="scientific">Oryza sativa subsp. japonica</name>
    <name type="common">Rice</name>
    <dbReference type="NCBI Taxonomy" id="39947"/>
    <lineage>
        <taxon>Eukaryota</taxon>
        <taxon>Viridiplantae</taxon>
        <taxon>Streptophyta</taxon>
        <taxon>Embryophyta</taxon>
        <taxon>Tracheophyta</taxon>
        <taxon>Spermatophyta</taxon>
        <taxon>Magnoliopsida</taxon>
        <taxon>Liliopsida</taxon>
        <taxon>Poales</taxon>
        <taxon>Poaceae</taxon>
        <taxon>BOP clade</taxon>
        <taxon>Oryzoideae</taxon>
        <taxon>Oryzeae</taxon>
        <taxon>Oryzinae</taxon>
        <taxon>Oryza</taxon>
        <taxon>Oryza sativa</taxon>
    </lineage>
</organism>